<evidence type="ECO:0000256" key="2">
    <source>
        <dbReference type="SAM" id="Phobius"/>
    </source>
</evidence>
<feature type="compositionally biased region" description="Basic residues" evidence="1">
    <location>
        <begin position="175"/>
        <end position="185"/>
    </location>
</feature>
<dbReference type="EMBL" id="DS268529">
    <property type="protein sequence ID" value="EFO86948.1"/>
    <property type="molecule type" value="Genomic_DNA"/>
</dbReference>
<evidence type="ECO:0000313" key="5">
    <source>
        <dbReference type="Proteomes" id="UP000008281"/>
    </source>
</evidence>
<dbReference type="HOGENOM" id="CLU_1311129_0_0_1"/>
<protein>
    <submittedName>
        <fullName evidence="4">Uncharacterized protein</fullName>
    </submittedName>
</protein>
<sequence length="206" mass="24603">MWLHILFLSLIFTYSSCFDYGLDPNHDYLDGPREYDDHAVLCQLNGTFNKELYFNGTLIHCRSPPMTCTVAPHELFSFYRQNVICREPRDNLFYDIRKECTQEYGYKRPHFCNRDHRMCTTFLFFCYSKINFKPTFYFALLIGFLTVGYLLQITFCLIDRYHHTQSYDIPPSKSPLKRAGAHYRKKRDDDTTPLRNRYFPTPETSV</sequence>
<feature type="region of interest" description="Disordered" evidence="1">
    <location>
        <begin position="169"/>
        <end position="206"/>
    </location>
</feature>
<organism evidence="5">
    <name type="scientific">Caenorhabditis remanei</name>
    <name type="common">Caenorhabditis vulgaris</name>
    <dbReference type="NCBI Taxonomy" id="31234"/>
    <lineage>
        <taxon>Eukaryota</taxon>
        <taxon>Metazoa</taxon>
        <taxon>Ecdysozoa</taxon>
        <taxon>Nematoda</taxon>
        <taxon>Chromadorea</taxon>
        <taxon>Rhabditida</taxon>
        <taxon>Rhabditina</taxon>
        <taxon>Rhabditomorpha</taxon>
        <taxon>Rhabditoidea</taxon>
        <taxon>Rhabditidae</taxon>
        <taxon>Peloderinae</taxon>
        <taxon>Caenorhabditis</taxon>
    </lineage>
</organism>
<keyword evidence="2" id="KW-0472">Membrane</keyword>
<keyword evidence="5" id="KW-1185">Reference proteome</keyword>
<evidence type="ECO:0000256" key="3">
    <source>
        <dbReference type="SAM" id="SignalP"/>
    </source>
</evidence>
<feature type="transmembrane region" description="Helical" evidence="2">
    <location>
        <begin position="136"/>
        <end position="158"/>
    </location>
</feature>
<evidence type="ECO:0000313" key="4">
    <source>
        <dbReference type="EMBL" id="EFO86948.1"/>
    </source>
</evidence>
<proteinExistence type="predicted"/>
<name>E3N4Z8_CAERE</name>
<keyword evidence="2" id="KW-0812">Transmembrane</keyword>
<gene>
    <name evidence="4" type="ORF">CRE_09747</name>
</gene>
<dbReference type="AlphaFoldDB" id="E3N4Z8"/>
<evidence type="ECO:0000256" key="1">
    <source>
        <dbReference type="SAM" id="MobiDB-lite"/>
    </source>
</evidence>
<feature type="chain" id="PRO_5015090066" evidence="3">
    <location>
        <begin position="18"/>
        <end position="206"/>
    </location>
</feature>
<keyword evidence="2" id="KW-1133">Transmembrane helix</keyword>
<accession>E3N4Z8</accession>
<dbReference type="RefSeq" id="XP_003096546.2">
    <property type="nucleotide sequence ID" value="XM_003096498.2"/>
</dbReference>
<reference evidence="4" key="1">
    <citation type="submission" date="2007-07" db="EMBL/GenBank/DDBJ databases">
        <title>PCAP assembly of the Caenorhabditis remanei genome.</title>
        <authorList>
            <consortium name="The Caenorhabditis remanei Sequencing Consortium"/>
            <person name="Wilson R.K."/>
        </authorList>
    </citation>
    <scope>NUCLEOTIDE SEQUENCE [LARGE SCALE GENOMIC DNA]</scope>
    <source>
        <strain evidence="4">PB4641</strain>
    </source>
</reference>
<feature type="signal peptide" evidence="3">
    <location>
        <begin position="1"/>
        <end position="17"/>
    </location>
</feature>
<dbReference type="CTD" id="9823801"/>
<dbReference type="GeneID" id="9823801"/>
<dbReference type="KEGG" id="crq:GCK72_022492"/>
<keyword evidence="3" id="KW-0732">Signal</keyword>
<dbReference type="Proteomes" id="UP000008281">
    <property type="component" value="Unassembled WGS sequence"/>
</dbReference>